<dbReference type="AlphaFoldDB" id="A0A7R9CGQ5"/>
<protein>
    <submittedName>
        <fullName evidence="2">Uncharacterized protein</fullName>
    </submittedName>
</protein>
<name>A0A7R9CGQ5_TIMPO</name>
<sequence>MVHGAGRNDSFSSEQSSSMDVVNSAAGKKHKRSGSGKKSHHSSSQQQQGGQLAPSRHHHQQSFSSSEDELRSTPECTSCEEHDSEKETDGCPMTSDKRRKYEKGERPPVCLSVCQALNVKI</sequence>
<accession>A0A7R9CGQ5</accession>
<organism evidence="2">
    <name type="scientific">Timema poppense</name>
    <name type="common">Walking stick</name>
    <dbReference type="NCBI Taxonomy" id="170557"/>
    <lineage>
        <taxon>Eukaryota</taxon>
        <taxon>Metazoa</taxon>
        <taxon>Ecdysozoa</taxon>
        <taxon>Arthropoda</taxon>
        <taxon>Hexapoda</taxon>
        <taxon>Insecta</taxon>
        <taxon>Pterygota</taxon>
        <taxon>Neoptera</taxon>
        <taxon>Polyneoptera</taxon>
        <taxon>Phasmatodea</taxon>
        <taxon>Timematodea</taxon>
        <taxon>Timematoidea</taxon>
        <taxon>Timematidae</taxon>
        <taxon>Timema</taxon>
    </lineage>
</organism>
<evidence type="ECO:0000313" key="2">
    <source>
        <dbReference type="EMBL" id="CAD7396316.1"/>
    </source>
</evidence>
<feature type="compositionally biased region" description="Basic residues" evidence="1">
    <location>
        <begin position="27"/>
        <end position="41"/>
    </location>
</feature>
<feature type="region of interest" description="Disordered" evidence="1">
    <location>
        <begin position="1"/>
        <end position="105"/>
    </location>
</feature>
<feature type="compositionally biased region" description="Low complexity" evidence="1">
    <location>
        <begin position="42"/>
        <end position="51"/>
    </location>
</feature>
<feature type="compositionally biased region" description="Basic and acidic residues" evidence="1">
    <location>
        <begin position="79"/>
        <end position="89"/>
    </location>
</feature>
<evidence type="ECO:0000256" key="1">
    <source>
        <dbReference type="SAM" id="MobiDB-lite"/>
    </source>
</evidence>
<gene>
    <name evidence="2" type="ORF">TPSB3V08_LOCUS613</name>
</gene>
<reference evidence="2" key="1">
    <citation type="submission" date="2020-11" db="EMBL/GenBank/DDBJ databases">
        <authorList>
            <person name="Tran Van P."/>
        </authorList>
    </citation>
    <scope>NUCLEOTIDE SEQUENCE</scope>
</reference>
<dbReference type="EMBL" id="OD000192">
    <property type="protein sequence ID" value="CAD7396316.1"/>
    <property type="molecule type" value="Genomic_DNA"/>
</dbReference>
<proteinExistence type="predicted"/>